<feature type="domain" description="FAD-binding" evidence="8">
    <location>
        <begin position="13"/>
        <end position="340"/>
    </location>
</feature>
<dbReference type="NCBIfam" id="TIGR01988">
    <property type="entry name" value="Ubi-OHases"/>
    <property type="match status" value="1"/>
</dbReference>
<keyword evidence="4" id="KW-0285">Flavoprotein</keyword>
<dbReference type="Proteomes" id="UP000000576">
    <property type="component" value="Chromosome"/>
</dbReference>
<evidence type="ECO:0000256" key="5">
    <source>
        <dbReference type="ARBA" id="ARBA00022827"/>
    </source>
</evidence>
<accession>A0AAI7ZDM5</accession>
<evidence type="ECO:0000313" key="10">
    <source>
        <dbReference type="Proteomes" id="UP000000576"/>
    </source>
</evidence>
<dbReference type="GO" id="GO:0008681">
    <property type="term" value="F:2-octaprenyl-6-methoxyphenol hydroxylase activity"/>
    <property type="evidence" value="ECO:0007669"/>
    <property type="project" value="TreeGrafter"/>
</dbReference>
<evidence type="ECO:0000256" key="2">
    <source>
        <dbReference type="ARBA" id="ARBA00004749"/>
    </source>
</evidence>
<dbReference type="InterPro" id="IPR018168">
    <property type="entry name" value="Ubi_Hdrlase_CS"/>
</dbReference>
<dbReference type="SUPFAM" id="SSF51905">
    <property type="entry name" value="FAD/NAD(P)-binding domain"/>
    <property type="match status" value="1"/>
</dbReference>
<dbReference type="PROSITE" id="PS01304">
    <property type="entry name" value="UBIH"/>
    <property type="match status" value="1"/>
</dbReference>
<keyword evidence="7" id="KW-0503">Monooxygenase</keyword>
<dbReference type="InterPro" id="IPR036188">
    <property type="entry name" value="FAD/NAD-bd_sf"/>
</dbReference>
<dbReference type="PROSITE" id="PS51257">
    <property type="entry name" value="PROKAR_LIPOPROTEIN"/>
    <property type="match status" value="1"/>
</dbReference>
<comment type="similarity">
    <text evidence="3">Belongs to the UbiH/COQ6 family.</text>
</comment>
<dbReference type="PANTHER" id="PTHR43876:SF8">
    <property type="entry name" value="2-OCTAPRENYL-6-METHOXYPHENOL HYDROXYLASE"/>
    <property type="match status" value="1"/>
</dbReference>
<dbReference type="InterPro" id="IPR010971">
    <property type="entry name" value="UbiH/COQ6"/>
</dbReference>
<gene>
    <name evidence="9" type="primary">visC</name>
    <name evidence="9" type="ordered locus">XAC0873</name>
</gene>
<dbReference type="GO" id="GO:0071949">
    <property type="term" value="F:FAD binding"/>
    <property type="evidence" value="ECO:0007669"/>
    <property type="project" value="InterPro"/>
</dbReference>
<evidence type="ECO:0000256" key="6">
    <source>
        <dbReference type="ARBA" id="ARBA00023002"/>
    </source>
</evidence>
<evidence type="ECO:0000256" key="3">
    <source>
        <dbReference type="ARBA" id="ARBA00005349"/>
    </source>
</evidence>
<evidence type="ECO:0000259" key="8">
    <source>
        <dbReference type="Pfam" id="PF01494"/>
    </source>
</evidence>
<dbReference type="GO" id="GO:0006744">
    <property type="term" value="P:ubiquinone biosynthetic process"/>
    <property type="evidence" value="ECO:0007669"/>
    <property type="project" value="InterPro"/>
</dbReference>
<name>A0AAI7ZDM5_XANAC</name>
<dbReference type="PANTHER" id="PTHR43876">
    <property type="entry name" value="UBIQUINONE BIOSYNTHESIS MONOOXYGENASE COQ6, MITOCHONDRIAL"/>
    <property type="match status" value="1"/>
</dbReference>
<proteinExistence type="inferred from homology"/>
<evidence type="ECO:0000256" key="7">
    <source>
        <dbReference type="ARBA" id="ARBA00023033"/>
    </source>
</evidence>
<dbReference type="PRINTS" id="PR00420">
    <property type="entry name" value="RNGMNOXGNASE"/>
</dbReference>
<dbReference type="NCBIfam" id="NF006448">
    <property type="entry name" value="PRK08773.1"/>
    <property type="match status" value="1"/>
</dbReference>
<keyword evidence="6" id="KW-0560">Oxidoreductase</keyword>
<dbReference type="KEGG" id="xac:XAC0873"/>
<evidence type="ECO:0000256" key="4">
    <source>
        <dbReference type="ARBA" id="ARBA00022630"/>
    </source>
</evidence>
<comment type="pathway">
    <text evidence="2">Cofactor biosynthesis; ubiquinone biosynthesis.</text>
</comment>
<dbReference type="EMBL" id="AE008923">
    <property type="protein sequence ID" value="AAM35761.1"/>
    <property type="molecule type" value="Genomic_DNA"/>
</dbReference>
<dbReference type="AlphaFoldDB" id="A0AAI7ZDM5"/>
<sequence>MPEQRMSRRSTREAVIVGGGVVGAACALALNDAGLSVALVEGREPARWHADQPDLRVYAFAADNAALLDSLGVWNAVRAARVQPYRRMRVWDAGGGGELGFDADTLGREQLGWIIENDVLVDRLWAAVHAAGIQVHCPARVVELEQDAASVRLRLDDGSRLEAAMAIAADGAASTLRELAGLPVSRHAYAQRGVVAFVETEHPHQATAWQRFLTTGPLAFLPFADGRSSIVWTLPDADAERVLALDDADFSRELTQAFAARLGEVRVVSARTAFPLQRQLVQQYVSGRVLTLGDAAHVVHPLAGQGVNLGLRDVAALRQSVREAMAKRADWAAPHRLQRWARTRRSENTVAAYGFDAINTVFSNDEMHLTLLRGSVLGLAGKLPPLVDVLWKRASGGA</sequence>
<keyword evidence="5" id="KW-0274">FAD</keyword>
<evidence type="ECO:0000256" key="1">
    <source>
        <dbReference type="ARBA" id="ARBA00001974"/>
    </source>
</evidence>
<dbReference type="InterPro" id="IPR002938">
    <property type="entry name" value="FAD-bd"/>
</dbReference>
<evidence type="ECO:0000313" key="9">
    <source>
        <dbReference type="EMBL" id="AAM35761.1"/>
    </source>
</evidence>
<organism evidence="9 10">
    <name type="scientific">Xanthomonas axonopodis pv. citri (strain 306)</name>
    <dbReference type="NCBI Taxonomy" id="190486"/>
    <lineage>
        <taxon>Bacteria</taxon>
        <taxon>Pseudomonadati</taxon>
        <taxon>Pseudomonadota</taxon>
        <taxon>Gammaproteobacteria</taxon>
        <taxon>Lysobacterales</taxon>
        <taxon>Lysobacteraceae</taxon>
        <taxon>Xanthomonas</taxon>
    </lineage>
</organism>
<dbReference type="InterPro" id="IPR051205">
    <property type="entry name" value="UbiH/COQ6_monooxygenase"/>
</dbReference>
<reference evidence="9 10" key="1">
    <citation type="journal article" date="2002" name="Nature">
        <title>Comparison of the genomes of two Xanthomonas pathogens with differing host specificities.</title>
        <authorList>
            <person name="da Silva A.C."/>
            <person name="Ferro J.A."/>
            <person name="Reinach F.C."/>
            <person name="Farah C.S."/>
            <person name="Furlan L.R."/>
            <person name="Quaggio R.B."/>
            <person name="Monteiro-Vitorello C.B."/>
            <person name="Van Sluys M.A."/>
            <person name="Almeida N.F."/>
            <person name="Alves L.M."/>
            <person name="do Amaral A.M."/>
            <person name="Bertolini M.C."/>
            <person name="Camargo L.E."/>
            <person name="Camarotte G."/>
            <person name="Cannavan F."/>
            <person name="Cardozo J."/>
            <person name="Chambergo F."/>
            <person name="Ciapina L.P."/>
            <person name="Cicarelli R.M."/>
            <person name="Coutinho L.L."/>
            <person name="Cursino-Santos J.R."/>
            <person name="El-Dorry H."/>
            <person name="Faria J.B."/>
            <person name="Ferreira A.J."/>
            <person name="Ferreira R.C."/>
            <person name="Ferro M.I."/>
            <person name="Formighieri E.F."/>
            <person name="Franco M.C."/>
            <person name="Greggio C.C."/>
            <person name="Gruber A."/>
            <person name="Katsuyama A.M."/>
            <person name="Kishi L.T."/>
            <person name="Leite R.P."/>
            <person name="Lemos E.G."/>
            <person name="Lemos M.V."/>
            <person name="Locali E.C."/>
            <person name="Machado M.A."/>
            <person name="Madeira A.M."/>
            <person name="Martinez-Rossi N.M."/>
            <person name="Martins E.C."/>
            <person name="Meidanis J."/>
            <person name="Menck C.F."/>
            <person name="Miyaki C.Y."/>
            <person name="Moon D.H."/>
            <person name="Moreira L.M."/>
            <person name="Novo M.T."/>
            <person name="Okura V.K."/>
            <person name="Oliveira M.C."/>
            <person name="Oliveira V.R."/>
            <person name="Pereira H.A."/>
            <person name="Rossi A."/>
            <person name="Sena J.A."/>
            <person name="Silva C."/>
            <person name="de Souza R.F."/>
            <person name="Spinola L.A."/>
            <person name="Takita M.A."/>
            <person name="Tamura R.E."/>
            <person name="Teixeira E.C."/>
            <person name="Tezza R.I."/>
            <person name="Trindade dos Santos M."/>
            <person name="Truffi D."/>
            <person name="Tsai S.M."/>
            <person name="White F.F."/>
            <person name="Setubal J.C."/>
            <person name="Kitajima J.P."/>
        </authorList>
    </citation>
    <scope>NUCLEOTIDE SEQUENCE [LARGE SCALE GENOMIC DNA]</scope>
    <source>
        <strain evidence="9 10">306</strain>
    </source>
</reference>
<comment type="cofactor">
    <cofactor evidence="1">
        <name>FAD</name>
        <dbReference type="ChEBI" id="CHEBI:57692"/>
    </cofactor>
</comment>
<dbReference type="Pfam" id="PF01494">
    <property type="entry name" value="FAD_binding_3"/>
    <property type="match status" value="1"/>
</dbReference>
<dbReference type="Gene3D" id="3.50.50.60">
    <property type="entry name" value="FAD/NAD(P)-binding domain"/>
    <property type="match status" value="2"/>
</dbReference>
<protein>
    <submittedName>
        <fullName evidence="9">VisC protein</fullName>
    </submittedName>
</protein>